<feature type="compositionally biased region" description="Basic and acidic residues" evidence="1">
    <location>
        <begin position="209"/>
        <end position="222"/>
    </location>
</feature>
<proteinExistence type="predicted"/>
<evidence type="ECO:0000313" key="2">
    <source>
        <dbReference type="EMBL" id="GFR96206.1"/>
    </source>
</evidence>
<comment type="caution">
    <text evidence="2">The sequence shown here is derived from an EMBL/GenBank/DDBJ whole genome shotgun (WGS) entry which is preliminary data.</text>
</comment>
<accession>A0AAV4HEE8</accession>
<keyword evidence="3" id="KW-1185">Reference proteome</keyword>
<dbReference type="EMBL" id="BMAT01012656">
    <property type="protein sequence ID" value="GFR96206.1"/>
    <property type="molecule type" value="Genomic_DNA"/>
</dbReference>
<evidence type="ECO:0000256" key="1">
    <source>
        <dbReference type="SAM" id="MobiDB-lite"/>
    </source>
</evidence>
<dbReference type="AlphaFoldDB" id="A0AAV4HEE8"/>
<feature type="region of interest" description="Disordered" evidence="1">
    <location>
        <begin position="175"/>
        <end position="233"/>
    </location>
</feature>
<dbReference type="Proteomes" id="UP000762676">
    <property type="component" value="Unassembled WGS sequence"/>
</dbReference>
<sequence length="252" mass="28319">MATGRPSACFLLVKSLLQNETPVDGLEVCVSCETTSGKNSIIKAKKISGLWRIYPATREARRRLIIEGISIGQQTVEILDKKPFIVSGDGDKPVTKLIIGNVPLSLSNNEIEDMLKHLNVIPRSSLKEENYRDKDGGLTRFKTGRRFIYIELPSASLPKVAKVDKFTASLYYKEQDKSGKNHGSERGRPGLDKDTTETQEEEEASDIEVQERECVTEEERQKNKNKRPQHNPLFSGVGLIIQHSSFIIRYSS</sequence>
<name>A0AAV4HEE8_9GAST</name>
<protein>
    <recommendedName>
        <fullName evidence="4">RRM domain-containing protein</fullName>
    </recommendedName>
</protein>
<evidence type="ECO:0000313" key="3">
    <source>
        <dbReference type="Proteomes" id="UP000762676"/>
    </source>
</evidence>
<feature type="compositionally biased region" description="Acidic residues" evidence="1">
    <location>
        <begin position="197"/>
        <end position="208"/>
    </location>
</feature>
<evidence type="ECO:0008006" key="4">
    <source>
        <dbReference type="Google" id="ProtNLM"/>
    </source>
</evidence>
<organism evidence="2 3">
    <name type="scientific">Elysia marginata</name>
    <dbReference type="NCBI Taxonomy" id="1093978"/>
    <lineage>
        <taxon>Eukaryota</taxon>
        <taxon>Metazoa</taxon>
        <taxon>Spiralia</taxon>
        <taxon>Lophotrochozoa</taxon>
        <taxon>Mollusca</taxon>
        <taxon>Gastropoda</taxon>
        <taxon>Heterobranchia</taxon>
        <taxon>Euthyneura</taxon>
        <taxon>Panpulmonata</taxon>
        <taxon>Sacoglossa</taxon>
        <taxon>Placobranchoidea</taxon>
        <taxon>Plakobranchidae</taxon>
        <taxon>Elysia</taxon>
    </lineage>
</organism>
<gene>
    <name evidence="2" type="ORF">ElyMa_006292300</name>
</gene>
<feature type="compositionally biased region" description="Basic and acidic residues" evidence="1">
    <location>
        <begin position="175"/>
        <end position="196"/>
    </location>
</feature>
<reference evidence="2 3" key="1">
    <citation type="journal article" date="2021" name="Elife">
        <title>Chloroplast acquisition without the gene transfer in kleptoplastic sea slugs, Plakobranchus ocellatus.</title>
        <authorList>
            <person name="Maeda T."/>
            <person name="Takahashi S."/>
            <person name="Yoshida T."/>
            <person name="Shimamura S."/>
            <person name="Takaki Y."/>
            <person name="Nagai Y."/>
            <person name="Toyoda A."/>
            <person name="Suzuki Y."/>
            <person name="Arimoto A."/>
            <person name="Ishii H."/>
            <person name="Satoh N."/>
            <person name="Nishiyama T."/>
            <person name="Hasebe M."/>
            <person name="Maruyama T."/>
            <person name="Minagawa J."/>
            <person name="Obokata J."/>
            <person name="Shigenobu S."/>
        </authorList>
    </citation>
    <scope>NUCLEOTIDE SEQUENCE [LARGE SCALE GENOMIC DNA]</scope>
</reference>